<reference evidence="2" key="2">
    <citation type="submission" date="2021-05" db="EMBL/GenBank/DDBJ databases">
        <title>Protein family content uncovers lineage relationships and bacterial pathway maintenance mechanisms in DPANN archaea.</title>
        <authorList>
            <person name="Castelle C.J."/>
            <person name="Meheust R."/>
            <person name="Jaffe A.L."/>
            <person name="Seitz K."/>
            <person name="Gong X."/>
            <person name="Baker B.J."/>
            <person name="Banfield J.F."/>
        </authorList>
    </citation>
    <scope>NUCLEOTIDE SEQUENCE</scope>
    <source>
        <strain evidence="2">RIFCSPLOWO2_01_FULL_AR10_48_17</strain>
    </source>
</reference>
<dbReference type="AlphaFoldDB" id="A0A8T4L8S8"/>
<evidence type="ECO:0000256" key="1">
    <source>
        <dbReference type="SAM" id="Phobius"/>
    </source>
</evidence>
<sequence>MISSKAQVSLEFLLVFAAFLGVLGLFAPLISQLYSKSVFGLDVLEGRRFSDDFLFRASELALMGDESAFLVAARPKNPWFLSVRENLFVLSIKSSSGFEHEFIRTLPIRCEPFSASFDSPVFFRLLREKNSIVIDADSDS</sequence>
<proteinExistence type="predicted"/>
<gene>
    <name evidence="2" type="ORF">J4215_01145</name>
</gene>
<accession>A0A8T4L8S8</accession>
<dbReference type="EMBL" id="JAGVWC010000008">
    <property type="protein sequence ID" value="MBS3061170.1"/>
    <property type="molecule type" value="Genomic_DNA"/>
</dbReference>
<evidence type="ECO:0000313" key="3">
    <source>
        <dbReference type="Proteomes" id="UP000675968"/>
    </source>
</evidence>
<feature type="transmembrane region" description="Helical" evidence="1">
    <location>
        <begin position="12"/>
        <end position="34"/>
    </location>
</feature>
<protein>
    <submittedName>
        <fullName evidence="2">Uncharacterized protein</fullName>
    </submittedName>
</protein>
<keyword evidence="1" id="KW-0812">Transmembrane</keyword>
<name>A0A8T4L8S8_9ARCH</name>
<evidence type="ECO:0000313" key="2">
    <source>
        <dbReference type="EMBL" id="MBS3061170.1"/>
    </source>
</evidence>
<organism evidence="2 3">
    <name type="scientific">Candidatus Iainarchaeum sp</name>
    <dbReference type="NCBI Taxonomy" id="3101447"/>
    <lineage>
        <taxon>Archaea</taxon>
        <taxon>Candidatus Iainarchaeota</taxon>
        <taxon>Candidatus Iainarchaeia</taxon>
        <taxon>Candidatus Iainarchaeales</taxon>
        <taxon>Candidatus Iainarchaeaceae</taxon>
        <taxon>Candidatus Iainarchaeum</taxon>
    </lineage>
</organism>
<keyword evidence="1" id="KW-1133">Transmembrane helix</keyword>
<reference evidence="2" key="1">
    <citation type="submission" date="2021-03" db="EMBL/GenBank/DDBJ databases">
        <authorList>
            <person name="Jaffe A."/>
        </authorList>
    </citation>
    <scope>NUCLEOTIDE SEQUENCE</scope>
    <source>
        <strain evidence="2">RIFCSPLOWO2_01_FULL_AR10_48_17</strain>
    </source>
</reference>
<dbReference type="Proteomes" id="UP000675968">
    <property type="component" value="Unassembled WGS sequence"/>
</dbReference>
<keyword evidence="1" id="KW-0472">Membrane</keyword>
<comment type="caution">
    <text evidence="2">The sequence shown here is derived from an EMBL/GenBank/DDBJ whole genome shotgun (WGS) entry which is preliminary data.</text>
</comment>